<organism evidence="2 3">
    <name type="scientific">Engystomops pustulosus</name>
    <name type="common">Tungara frog</name>
    <name type="synonym">Physalaemus pustulosus</name>
    <dbReference type="NCBI Taxonomy" id="76066"/>
    <lineage>
        <taxon>Eukaryota</taxon>
        <taxon>Metazoa</taxon>
        <taxon>Chordata</taxon>
        <taxon>Craniata</taxon>
        <taxon>Vertebrata</taxon>
        <taxon>Euteleostomi</taxon>
        <taxon>Amphibia</taxon>
        <taxon>Batrachia</taxon>
        <taxon>Anura</taxon>
        <taxon>Neobatrachia</taxon>
        <taxon>Hyloidea</taxon>
        <taxon>Leptodactylidae</taxon>
        <taxon>Leiuperinae</taxon>
        <taxon>Engystomops</taxon>
    </lineage>
</organism>
<feature type="signal peptide" evidence="1">
    <location>
        <begin position="1"/>
        <end position="30"/>
    </location>
</feature>
<protein>
    <submittedName>
        <fullName evidence="2">Uncharacterized protein</fullName>
    </submittedName>
</protein>
<name>A0AAV6YD93_ENGPU</name>
<sequence>MMRVMTLSSSSDLHFFFLFLVLLLTHLVNLSTYPPFVPPPNPSDPCECQLHRPLWSRLLYTTSVHLTLTPHIILSHLCCFMHKTLQIPVS</sequence>
<accession>A0AAV6YD93</accession>
<gene>
    <name evidence="2" type="ORF">GDO81_028361</name>
</gene>
<feature type="chain" id="PRO_5043888202" evidence="1">
    <location>
        <begin position="31"/>
        <end position="90"/>
    </location>
</feature>
<keyword evidence="3" id="KW-1185">Reference proteome</keyword>
<dbReference type="AlphaFoldDB" id="A0AAV6YD93"/>
<dbReference type="Proteomes" id="UP000824782">
    <property type="component" value="Unassembled WGS sequence"/>
</dbReference>
<evidence type="ECO:0000313" key="2">
    <source>
        <dbReference type="EMBL" id="KAG8535519.1"/>
    </source>
</evidence>
<proteinExistence type="predicted"/>
<comment type="caution">
    <text evidence="2">The sequence shown here is derived from an EMBL/GenBank/DDBJ whole genome shotgun (WGS) entry which is preliminary data.</text>
</comment>
<dbReference type="EMBL" id="WNYA01064592">
    <property type="protein sequence ID" value="KAG8535519.1"/>
    <property type="molecule type" value="Genomic_DNA"/>
</dbReference>
<evidence type="ECO:0000313" key="3">
    <source>
        <dbReference type="Proteomes" id="UP000824782"/>
    </source>
</evidence>
<keyword evidence="1" id="KW-0732">Signal</keyword>
<reference evidence="2" key="1">
    <citation type="thesis" date="2020" institute="ProQuest LLC" country="789 East Eisenhower Parkway, Ann Arbor, MI, USA">
        <title>Comparative Genomics and Chromosome Evolution.</title>
        <authorList>
            <person name="Mudd A.B."/>
        </authorList>
    </citation>
    <scope>NUCLEOTIDE SEQUENCE</scope>
    <source>
        <strain evidence="2">237g6f4</strain>
        <tissue evidence="2">Blood</tissue>
    </source>
</reference>
<evidence type="ECO:0000256" key="1">
    <source>
        <dbReference type="SAM" id="SignalP"/>
    </source>
</evidence>